<evidence type="ECO:0000313" key="2">
    <source>
        <dbReference type="EMBL" id="MFD1534560.1"/>
    </source>
</evidence>
<name>A0ABW4FW43_9PSEU</name>
<dbReference type="InterPro" id="IPR007278">
    <property type="entry name" value="DUF397"/>
</dbReference>
<dbReference type="RefSeq" id="WP_343988685.1">
    <property type="nucleotide sequence ID" value="NZ_BAAAJG010000030.1"/>
</dbReference>
<dbReference type="Proteomes" id="UP001597145">
    <property type="component" value="Unassembled WGS sequence"/>
</dbReference>
<comment type="caution">
    <text evidence="2">The sequence shown here is derived from an EMBL/GenBank/DDBJ whole genome shotgun (WGS) entry which is preliminary data.</text>
</comment>
<evidence type="ECO:0000313" key="3">
    <source>
        <dbReference type="Proteomes" id="UP001597145"/>
    </source>
</evidence>
<sequence>MDGAPTQWMGEFDMHHEDRNGLSAALLPGAVWRKSSFSGHQGNCVEVAELESGEVAVRNSRFPTGPALVFTPAEWTAFVGGVEQGEFPA</sequence>
<feature type="domain" description="DUF397" evidence="1">
    <location>
        <begin position="30"/>
        <end position="82"/>
    </location>
</feature>
<dbReference type="EMBL" id="JBHUCP010000036">
    <property type="protein sequence ID" value="MFD1534560.1"/>
    <property type="molecule type" value="Genomic_DNA"/>
</dbReference>
<evidence type="ECO:0000259" key="1">
    <source>
        <dbReference type="Pfam" id="PF04149"/>
    </source>
</evidence>
<accession>A0ABW4FW43</accession>
<gene>
    <name evidence="2" type="ORF">ACFSCY_34595</name>
</gene>
<protein>
    <submittedName>
        <fullName evidence="2">DUF397 domain-containing protein</fullName>
    </submittedName>
</protein>
<organism evidence="2 3">
    <name type="scientific">Pseudonocardia aurantiaca</name>
    <dbReference type="NCBI Taxonomy" id="75290"/>
    <lineage>
        <taxon>Bacteria</taxon>
        <taxon>Bacillati</taxon>
        <taxon>Actinomycetota</taxon>
        <taxon>Actinomycetes</taxon>
        <taxon>Pseudonocardiales</taxon>
        <taxon>Pseudonocardiaceae</taxon>
        <taxon>Pseudonocardia</taxon>
    </lineage>
</organism>
<keyword evidence="3" id="KW-1185">Reference proteome</keyword>
<reference evidence="3" key="1">
    <citation type="journal article" date="2019" name="Int. J. Syst. Evol. Microbiol.">
        <title>The Global Catalogue of Microorganisms (GCM) 10K type strain sequencing project: providing services to taxonomists for standard genome sequencing and annotation.</title>
        <authorList>
            <consortium name="The Broad Institute Genomics Platform"/>
            <consortium name="The Broad Institute Genome Sequencing Center for Infectious Disease"/>
            <person name="Wu L."/>
            <person name="Ma J."/>
        </authorList>
    </citation>
    <scope>NUCLEOTIDE SEQUENCE [LARGE SCALE GENOMIC DNA]</scope>
    <source>
        <strain evidence="3">JCM 12165</strain>
    </source>
</reference>
<proteinExistence type="predicted"/>
<dbReference type="Pfam" id="PF04149">
    <property type="entry name" value="DUF397"/>
    <property type="match status" value="1"/>
</dbReference>